<dbReference type="InterPro" id="IPR055268">
    <property type="entry name" value="PCB-like"/>
</dbReference>
<dbReference type="SUPFAM" id="SSF89000">
    <property type="entry name" value="post-HMGL domain-like"/>
    <property type="match status" value="1"/>
</dbReference>
<feature type="non-terminal residue" evidence="2">
    <location>
        <position position="81"/>
    </location>
</feature>
<keyword evidence="3" id="KW-1185">Reference proteome</keyword>
<dbReference type="PANTHER" id="PTHR43778">
    <property type="entry name" value="PYRUVATE CARBOXYLASE"/>
    <property type="match status" value="1"/>
</dbReference>
<dbReference type="Proteomes" id="UP001529510">
    <property type="component" value="Unassembled WGS sequence"/>
</dbReference>
<organism evidence="2 3">
    <name type="scientific">Cirrhinus mrigala</name>
    <name type="common">Mrigala</name>
    <dbReference type="NCBI Taxonomy" id="683832"/>
    <lineage>
        <taxon>Eukaryota</taxon>
        <taxon>Metazoa</taxon>
        <taxon>Chordata</taxon>
        <taxon>Craniata</taxon>
        <taxon>Vertebrata</taxon>
        <taxon>Euteleostomi</taxon>
        <taxon>Actinopterygii</taxon>
        <taxon>Neopterygii</taxon>
        <taxon>Teleostei</taxon>
        <taxon>Ostariophysi</taxon>
        <taxon>Cypriniformes</taxon>
        <taxon>Cyprinidae</taxon>
        <taxon>Labeoninae</taxon>
        <taxon>Labeonini</taxon>
        <taxon>Cirrhinus</taxon>
    </lineage>
</organism>
<evidence type="ECO:0000313" key="3">
    <source>
        <dbReference type="Proteomes" id="UP001529510"/>
    </source>
</evidence>
<dbReference type="Gene3D" id="3.20.20.70">
    <property type="entry name" value="Aldolase class I"/>
    <property type="match status" value="1"/>
</dbReference>
<dbReference type="InterPro" id="IPR003379">
    <property type="entry name" value="Carboxylase_cons_dom"/>
</dbReference>
<comment type="caution">
    <text evidence="2">The sequence shown here is derived from an EMBL/GenBank/DDBJ whole genome shotgun (WGS) entry which is preliminary data.</text>
</comment>
<proteinExistence type="predicted"/>
<evidence type="ECO:0000259" key="1">
    <source>
        <dbReference type="Pfam" id="PF02436"/>
    </source>
</evidence>
<dbReference type="PANTHER" id="PTHR43778:SF2">
    <property type="entry name" value="PYRUVATE CARBOXYLASE, MITOCHONDRIAL"/>
    <property type="match status" value="1"/>
</dbReference>
<feature type="non-terminal residue" evidence="2">
    <location>
        <position position="1"/>
    </location>
</feature>
<evidence type="ECO:0000313" key="2">
    <source>
        <dbReference type="EMBL" id="KAL0162582.1"/>
    </source>
</evidence>
<dbReference type="EMBL" id="JAMKFB020000021">
    <property type="protein sequence ID" value="KAL0162582.1"/>
    <property type="molecule type" value="Genomic_DNA"/>
</dbReference>
<sequence length="81" mass="9186">ISLEKVFDYSEYWEVTRGLYAPFDCTATMKSGNADVYENEIPGGQYTNLHFQAHSMGLGNKFKEVKKAYTEANKLLGDLIK</sequence>
<dbReference type="AlphaFoldDB" id="A0ABD0NML9"/>
<reference evidence="2 3" key="1">
    <citation type="submission" date="2024-05" db="EMBL/GenBank/DDBJ databases">
        <title>Genome sequencing and assembly of Indian major carp, Cirrhinus mrigala (Hamilton, 1822).</title>
        <authorList>
            <person name="Mohindra V."/>
            <person name="Chowdhury L.M."/>
            <person name="Lal K."/>
            <person name="Jena J.K."/>
        </authorList>
    </citation>
    <scope>NUCLEOTIDE SEQUENCE [LARGE SCALE GENOMIC DNA]</scope>
    <source>
        <strain evidence="2">CM1030</strain>
        <tissue evidence="2">Blood</tissue>
    </source>
</reference>
<feature type="domain" description="Carboxylase conserved" evidence="1">
    <location>
        <begin position="36"/>
        <end position="81"/>
    </location>
</feature>
<dbReference type="Pfam" id="PF02436">
    <property type="entry name" value="PYC_OADA"/>
    <property type="match status" value="1"/>
</dbReference>
<accession>A0ABD0NML9</accession>
<gene>
    <name evidence="2" type="ORF">M9458_041978</name>
</gene>
<name>A0ABD0NML9_CIRMR</name>
<protein>
    <recommendedName>
        <fullName evidence="1">Carboxylase conserved domain-containing protein</fullName>
    </recommendedName>
</protein>
<dbReference type="InterPro" id="IPR013785">
    <property type="entry name" value="Aldolase_TIM"/>
</dbReference>